<proteinExistence type="inferred from homology"/>
<dbReference type="AlphaFoldDB" id="A0A1M7KH16"/>
<comment type="cofactor">
    <cofactor evidence="1">
        <name>Mg(2+)</name>
        <dbReference type="ChEBI" id="CHEBI:18420"/>
    </cofactor>
</comment>
<dbReference type="SUPFAM" id="SSF48576">
    <property type="entry name" value="Terpenoid synthases"/>
    <property type="match status" value="1"/>
</dbReference>
<evidence type="ECO:0000313" key="2">
    <source>
        <dbReference type="EMBL" id="SHM64168.1"/>
    </source>
</evidence>
<dbReference type="PANTHER" id="PTHR35201">
    <property type="entry name" value="TERPENE SYNTHASE"/>
    <property type="match status" value="1"/>
</dbReference>
<accession>A0A1M7KH16</accession>
<dbReference type="InterPro" id="IPR034686">
    <property type="entry name" value="Terpene_cyclase-like_2"/>
</dbReference>
<evidence type="ECO:0000313" key="3">
    <source>
        <dbReference type="Proteomes" id="UP000184364"/>
    </source>
</evidence>
<protein>
    <recommendedName>
        <fullName evidence="1">Terpene synthase</fullName>
        <ecNumber evidence="1">4.2.3.-</ecNumber>
    </recommendedName>
</protein>
<reference evidence="3" key="1">
    <citation type="submission" date="2016-11" db="EMBL/GenBank/DDBJ databases">
        <authorList>
            <person name="Varghese N."/>
            <person name="Submissions S."/>
        </authorList>
    </citation>
    <scope>NUCLEOTIDE SEQUENCE [LARGE SCALE GENOMIC DNA]</scope>
    <source>
        <strain evidence="3">DSM 26899</strain>
    </source>
</reference>
<keyword evidence="3" id="KW-1185">Reference proteome</keyword>
<dbReference type="Proteomes" id="UP000184364">
    <property type="component" value="Unassembled WGS sequence"/>
</dbReference>
<keyword evidence="1" id="KW-0456">Lyase</keyword>
<name>A0A1M7KH16_9FLAO</name>
<keyword evidence="1" id="KW-0479">Metal-binding</keyword>
<dbReference type="SFLD" id="SFLDG01020">
    <property type="entry name" value="Terpene_Cyclase_Like_2"/>
    <property type="match status" value="1"/>
</dbReference>
<dbReference type="STRING" id="1302687.SAMN05444267_10613"/>
<evidence type="ECO:0000256" key="1">
    <source>
        <dbReference type="RuleBase" id="RU366034"/>
    </source>
</evidence>
<dbReference type="EMBL" id="FRAV01000061">
    <property type="protein sequence ID" value="SHM64168.1"/>
    <property type="molecule type" value="Genomic_DNA"/>
</dbReference>
<keyword evidence="1" id="KW-0460">Magnesium</keyword>
<gene>
    <name evidence="2" type="ORF">SAMN05444267_10613</name>
</gene>
<dbReference type="Pfam" id="PF19086">
    <property type="entry name" value="Terpene_syn_C_2"/>
    <property type="match status" value="1"/>
</dbReference>
<dbReference type="RefSeq" id="WP_073297902.1">
    <property type="nucleotide sequence ID" value="NZ_FRAV01000061.1"/>
</dbReference>
<dbReference type="InterPro" id="IPR008949">
    <property type="entry name" value="Isoprenoid_synthase_dom_sf"/>
</dbReference>
<dbReference type="Gene3D" id="1.10.600.10">
    <property type="entry name" value="Farnesyl Diphosphate Synthase"/>
    <property type="match status" value="1"/>
</dbReference>
<dbReference type="GO" id="GO:0046872">
    <property type="term" value="F:metal ion binding"/>
    <property type="evidence" value="ECO:0007669"/>
    <property type="project" value="UniProtKB-KW"/>
</dbReference>
<dbReference type="PANTHER" id="PTHR35201:SF4">
    <property type="entry name" value="BETA-PINACENE SYNTHASE-RELATED"/>
    <property type="match status" value="1"/>
</dbReference>
<dbReference type="SFLD" id="SFLDS00005">
    <property type="entry name" value="Isoprenoid_Synthase_Type_I"/>
    <property type="match status" value="1"/>
</dbReference>
<comment type="similarity">
    <text evidence="1">Belongs to the terpene synthase family.</text>
</comment>
<dbReference type="GO" id="GO:0010333">
    <property type="term" value="F:terpene synthase activity"/>
    <property type="evidence" value="ECO:0007669"/>
    <property type="project" value="InterPro"/>
</dbReference>
<sequence length="334" mass="39088">MNETDVEYFEEFYLLSLNYPWAADLINPHVKELGPELNEWLDTEYPFLSLEIREKYKQGNYHIATARMVPFTPSYAHISACSRFMIWVSIVDDYVGMCTAEEVEELRKRFIDILEGSNPLPDAADLDHVLAKLRDEYLAVSSPEVLKLFTYFLDRYIEYGLKAEAPFRTSQTFPKLEHYKLIREYCIGMYAYEPWAELSLGYVLPEVIEKHPVILRIRALTARIIGWQNDFYSIKKEIKKKGEVMNLVLILMHEQNIPLEQAIEQARMIHDNDVAEFVALQNNLPDFGEWSERTTKVVEYLSLMISGLNTWYLKDTLRYNSNHGLAEAAFVRKE</sequence>
<organism evidence="2 3">
    <name type="scientific">Chryseobacterium polytrichastri</name>
    <dbReference type="NCBI Taxonomy" id="1302687"/>
    <lineage>
        <taxon>Bacteria</taxon>
        <taxon>Pseudomonadati</taxon>
        <taxon>Bacteroidota</taxon>
        <taxon>Flavobacteriia</taxon>
        <taxon>Flavobacteriales</taxon>
        <taxon>Weeksellaceae</taxon>
        <taxon>Chryseobacterium group</taxon>
        <taxon>Chryseobacterium</taxon>
    </lineage>
</organism>
<dbReference type="EC" id="4.2.3.-" evidence="1"/>
<dbReference type="OrthoDB" id="1223397at2"/>